<evidence type="ECO:0000313" key="4">
    <source>
        <dbReference type="Proteomes" id="UP000290545"/>
    </source>
</evidence>
<organism evidence="3 4">
    <name type="scientific">Filimonas effusa</name>
    <dbReference type="NCBI Taxonomy" id="2508721"/>
    <lineage>
        <taxon>Bacteria</taxon>
        <taxon>Pseudomonadati</taxon>
        <taxon>Bacteroidota</taxon>
        <taxon>Chitinophagia</taxon>
        <taxon>Chitinophagales</taxon>
        <taxon>Chitinophagaceae</taxon>
        <taxon>Filimonas</taxon>
    </lineage>
</organism>
<dbReference type="InterPro" id="IPR053147">
    <property type="entry name" value="Hsp_HslJ-like"/>
</dbReference>
<feature type="chain" id="PRO_5020997378" evidence="1">
    <location>
        <begin position="24"/>
        <end position="167"/>
    </location>
</feature>
<feature type="signal peptide" evidence="1">
    <location>
        <begin position="1"/>
        <end position="23"/>
    </location>
</feature>
<keyword evidence="4" id="KW-1185">Reference proteome</keyword>
<proteinExistence type="predicted"/>
<name>A0A4Q1D096_9BACT</name>
<keyword evidence="1" id="KW-0732">Signal</keyword>
<accession>A0A4Q1D096</accession>
<dbReference type="PANTHER" id="PTHR35535:SF2">
    <property type="entry name" value="DUF306 DOMAIN-CONTAINING PROTEIN"/>
    <property type="match status" value="1"/>
</dbReference>
<gene>
    <name evidence="3" type="ORF">ESB13_22910</name>
</gene>
<dbReference type="EMBL" id="SDHZ01000005">
    <property type="protein sequence ID" value="RXK81006.1"/>
    <property type="molecule type" value="Genomic_DNA"/>
</dbReference>
<comment type="caution">
    <text evidence="3">The sequence shown here is derived from an EMBL/GenBank/DDBJ whole genome shotgun (WGS) entry which is preliminary data.</text>
</comment>
<dbReference type="InterPro" id="IPR038670">
    <property type="entry name" value="HslJ-like_sf"/>
</dbReference>
<sequence length="167" mass="18509">MKKYIFPASVVMFLAAGLFLQTACNNATPAGSSDSTSSIRKETTALKPVDTTTLAGRWILEPQLASDTASGKLPEITFNTGDGSFTGNNGCNRMSGHYSLRADTLVFDERIITTRMACMGYNEKPFMDNLVRTNRFKIEGGKLTLYNNETILSTWVRYVEIEKDKKV</sequence>
<dbReference type="OrthoDB" id="880459at2"/>
<dbReference type="InterPro" id="IPR005184">
    <property type="entry name" value="DUF306_Meta_HslJ"/>
</dbReference>
<dbReference type="PANTHER" id="PTHR35535">
    <property type="entry name" value="HEAT SHOCK PROTEIN HSLJ"/>
    <property type="match status" value="1"/>
</dbReference>
<dbReference type="RefSeq" id="WP_129006262.1">
    <property type="nucleotide sequence ID" value="NZ_SDHZ01000005.1"/>
</dbReference>
<evidence type="ECO:0000259" key="2">
    <source>
        <dbReference type="Pfam" id="PF03724"/>
    </source>
</evidence>
<feature type="domain" description="DUF306" evidence="2">
    <location>
        <begin position="54"/>
        <end position="149"/>
    </location>
</feature>
<evidence type="ECO:0000313" key="3">
    <source>
        <dbReference type="EMBL" id="RXK81006.1"/>
    </source>
</evidence>
<dbReference type="Gene3D" id="2.40.128.270">
    <property type="match status" value="1"/>
</dbReference>
<dbReference type="Pfam" id="PF03724">
    <property type="entry name" value="META"/>
    <property type="match status" value="1"/>
</dbReference>
<dbReference type="Proteomes" id="UP000290545">
    <property type="component" value="Unassembled WGS sequence"/>
</dbReference>
<dbReference type="AlphaFoldDB" id="A0A4Q1D096"/>
<protein>
    <submittedName>
        <fullName evidence="3">META domain-containing protein</fullName>
    </submittedName>
</protein>
<reference evidence="3 4" key="1">
    <citation type="submission" date="2019-01" db="EMBL/GenBank/DDBJ databases">
        <title>Filimonas sp. strain TTM-71.</title>
        <authorList>
            <person name="Chen W.-M."/>
        </authorList>
    </citation>
    <scope>NUCLEOTIDE SEQUENCE [LARGE SCALE GENOMIC DNA]</scope>
    <source>
        <strain evidence="3 4">TTM-71</strain>
    </source>
</reference>
<evidence type="ECO:0000256" key="1">
    <source>
        <dbReference type="SAM" id="SignalP"/>
    </source>
</evidence>